<keyword evidence="5 6" id="KW-0408">Iron</keyword>
<proteinExistence type="inferred from homology"/>
<organism evidence="8 9">
    <name type="scientific">Drechslerella stenobrocha 248</name>
    <dbReference type="NCBI Taxonomy" id="1043628"/>
    <lineage>
        <taxon>Eukaryota</taxon>
        <taxon>Fungi</taxon>
        <taxon>Dikarya</taxon>
        <taxon>Ascomycota</taxon>
        <taxon>Pezizomycotina</taxon>
        <taxon>Orbiliomycetes</taxon>
        <taxon>Orbiliales</taxon>
        <taxon>Orbiliaceae</taxon>
        <taxon>Drechslerella</taxon>
    </lineage>
</organism>
<dbReference type="InterPro" id="IPR002403">
    <property type="entry name" value="Cyt_P450_E_grp-IV"/>
</dbReference>
<evidence type="ECO:0000256" key="1">
    <source>
        <dbReference type="ARBA" id="ARBA00001971"/>
    </source>
</evidence>
<keyword evidence="7" id="KW-0472">Membrane</keyword>
<dbReference type="GO" id="GO:0004497">
    <property type="term" value="F:monooxygenase activity"/>
    <property type="evidence" value="ECO:0007669"/>
    <property type="project" value="InterPro"/>
</dbReference>
<dbReference type="OrthoDB" id="1844152at2759"/>
<dbReference type="SUPFAM" id="SSF48264">
    <property type="entry name" value="Cytochrome P450"/>
    <property type="match status" value="1"/>
</dbReference>
<dbReference type="InterPro" id="IPR001128">
    <property type="entry name" value="Cyt_P450"/>
</dbReference>
<dbReference type="InterPro" id="IPR036396">
    <property type="entry name" value="Cyt_P450_sf"/>
</dbReference>
<evidence type="ECO:0000256" key="6">
    <source>
        <dbReference type="PIRSR" id="PIRSR602403-1"/>
    </source>
</evidence>
<protein>
    <recommendedName>
        <fullName evidence="10">Cytochrome P450</fullName>
    </recommendedName>
</protein>
<name>W7I9A4_9PEZI</name>
<sequence length="534" mass="61016">MGLLSEIILGFLEPTWVNFLILIAILIIHKEVQFHKKKVNVPIVGVPFPGYIGAWIGALYFVANGHTVIKKAYQSAKYEVFQVAMIERMLVVVTTKDLINEVCTADPGRLSFLQTIDSDFQVSYTMSREVHSHIWHVPMIQDKLTKKAMKSLALMQDELINACAYALGHVKGETVQVNGMETFLDILTRISNRYFVGKPLCRNLEYINTAKEYAKDVAICGVLIRIWPDWLKSSASWLCSKIPKNQMIAMKHLEPTINQRRDRMELIGKKWTDKPDDYLQWLIEGAIKNFGTADNTRDLMLRLMFLNFAGNHTSAETFCMAFFQLINRPEYIQPLREEATEMIEKHGYNSEAFSMMSKLDSFLRECTRFVSLGPIIVTRTAMDSYSLGNGTVLPVGTQVCMPHHAVHNDPNIPLYANPEFDGFRFHRVRDDLLAKNPNDPQAHKAELWTSTSTHQLFFGNGRHPCPGRFFASLQAKVVLHYILTNYEITADPKSGYEPHRYQTMYIPNLHAKVNFKRTTDPEPGVKEEVAFDLS</sequence>
<comment type="similarity">
    <text evidence="2">Belongs to the cytochrome P450 family.</text>
</comment>
<evidence type="ECO:0000256" key="2">
    <source>
        <dbReference type="ARBA" id="ARBA00010617"/>
    </source>
</evidence>
<comment type="cofactor">
    <cofactor evidence="1 6">
        <name>heme</name>
        <dbReference type="ChEBI" id="CHEBI:30413"/>
    </cofactor>
</comment>
<dbReference type="Proteomes" id="UP000024837">
    <property type="component" value="Unassembled WGS sequence"/>
</dbReference>
<evidence type="ECO:0008006" key="10">
    <source>
        <dbReference type="Google" id="ProtNLM"/>
    </source>
</evidence>
<dbReference type="AlphaFoldDB" id="W7I9A4"/>
<dbReference type="GO" id="GO:0005506">
    <property type="term" value="F:iron ion binding"/>
    <property type="evidence" value="ECO:0007669"/>
    <property type="project" value="InterPro"/>
</dbReference>
<dbReference type="GO" id="GO:0020037">
    <property type="term" value="F:heme binding"/>
    <property type="evidence" value="ECO:0007669"/>
    <property type="project" value="InterPro"/>
</dbReference>
<keyword evidence="6" id="KW-0349">Heme</keyword>
<evidence type="ECO:0000256" key="5">
    <source>
        <dbReference type="ARBA" id="ARBA00023004"/>
    </source>
</evidence>
<dbReference type="GO" id="GO:0016705">
    <property type="term" value="F:oxidoreductase activity, acting on paired donors, with incorporation or reduction of molecular oxygen"/>
    <property type="evidence" value="ECO:0007669"/>
    <property type="project" value="InterPro"/>
</dbReference>
<keyword evidence="4" id="KW-0560">Oxidoreductase</keyword>
<feature type="transmembrane region" description="Helical" evidence="7">
    <location>
        <begin position="6"/>
        <end position="28"/>
    </location>
</feature>
<feature type="binding site" description="axial binding residue" evidence="6">
    <location>
        <position position="465"/>
    </location>
    <ligand>
        <name>heme</name>
        <dbReference type="ChEBI" id="CHEBI:30413"/>
    </ligand>
    <ligandPart>
        <name>Fe</name>
        <dbReference type="ChEBI" id="CHEBI:18248"/>
    </ligandPart>
</feature>
<evidence type="ECO:0000256" key="7">
    <source>
        <dbReference type="SAM" id="Phobius"/>
    </source>
</evidence>
<evidence type="ECO:0000256" key="4">
    <source>
        <dbReference type="ARBA" id="ARBA00023002"/>
    </source>
</evidence>
<dbReference type="PRINTS" id="PR00465">
    <property type="entry name" value="EP450IV"/>
</dbReference>
<dbReference type="PANTHER" id="PTHR46206">
    <property type="entry name" value="CYTOCHROME P450"/>
    <property type="match status" value="1"/>
</dbReference>
<dbReference type="Gene3D" id="1.10.630.10">
    <property type="entry name" value="Cytochrome P450"/>
    <property type="match status" value="1"/>
</dbReference>
<dbReference type="HOGENOM" id="CLU_022195_0_2_1"/>
<evidence type="ECO:0000313" key="9">
    <source>
        <dbReference type="Proteomes" id="UP000024837"/>
    </source>
</evidence>
<keyword evidence="7" id="KW-0812">Transmembrane</keyword>
<keyword evidence="9" id="KW-1185">Reference proteome</keyword>
<feature type="transmembrane region" description="Helical" evidence="7">
    <location>
        <begin position="40"/>
        <end position="63"/>
    </location>
</feature>
<dbReference type="Pfam" id="PF00067">
    <property type="entry name" value="p450"/>
    <property type="match status" value="1"/>
</dbReference>
<reference evidence="8 9" key="1">
    <citation type="submission" date="2013-05" db="EMBL/GenBank/DDBJ databases">
        <title>Drechslerella stenobrocha genome reveals carnivorous origination and mechanical trapping mechanism of predatory fungi.</title>
        <authorList>
            <person name="Liu X."/>
            <person name="Zhang W."/>
            <person name="Liu K."/>
        </authorList>
    </citation>
    <scope>NUCLEOTIDE SEQUENCE [LARGE SCALE GENOMIC DNA]</scope>
    <source>
        <strain evidence="8 9">248</strain>
    </source>
</reference>
<dbReference type="EMBL" id="KI966372">
    <property type="protein sequence ID" value="EWC48662.1"/>
    <property type="molecule type" value="Genomic_DNA"/>
</dbReference>
<accession>W7I9A4</accession>
<gene>
    <name evidence="8" type="ORF">DRE_01884</name>
</gene>
<keyword evidence="3 6" id="KW-0479">Metal-binding</keyword>
<dbReference type="CDD" id="cd11041">
    <property type="entry name" value="CYP503A1-like"/>
    <property type="match status" value="1"/>
</dbReference>
<evidence type="ECO:0000313" key="8">
    <source>
        <dbReference type="EMBL" id="EWC48662.1"/>
    </source>
</evidence>
<evidence type="ECO:0000256" key="3">
    <source>
        <dbReference type="ARBA" id="ARBA00022723"/>
    </source>
</evidence>
<keyword evidence="7" id="KW-1133">Transmembrane helix</keyword>